<dbReference type="InterPro" id="IPR036259">
    <property type="entry name" value="MFS_trans_sf"/>
</dbReference>
<dbReference type="PANTHER" id="PTHR43791:SF28">
    <property type="entry name" value="MAJOR FACILITATOR SUPERFAMILY (MFS) PROFILE DOMAIN-CONTAINING PROTEIN"/>
    <property type="match status" value="1"/>
</dbReference>
<protein>
    <recommendedName>
        <fullName evidence="9">Major facilitator superfamily (MFS) profile domain-containing protein</fullName>
    </recommendedName>
</protein>
<reference evidence="11" key="1">
    <citation type="submission" date="2016-05" db="EMBL/GenBank/DDBJ databases">
        <title>Comparative genomics of biotechnologically important yeasts.</title>
        <authorList>
            <consortium name="DOE Joint Genome Institute"/>
            <person name="Riley R."/>
            <person name="Haridas S."/>
            <person name="Wolfe K.H."/>
            <person name="Lopes M.R."/>
            <person name="Hittinger C.T."/>
            <person name="Goker M."/>
            <person name="Salamov A."/>
            <person name="Wisecaver J."/>
            <person name="Long T.M."/>
            <person name="Aerts A.L."/>
            <person name="Barry K."/>
            <person name="Choi C."/>
            <person name="Clum A."/>
            <person name="Coughlan A.Y."/>
            <person name="Deshpande S."/>
            <person name="Douglass A.P."/>
            <person name="Hanson S.J."/>
            <person name="Klenk H.-P."/>
            <person name="Labutti K."/>
            <person name="Lapidus A."/>
            <person name="Lindquist E."/>
            <person name="Lipzen A."/>
            <person name="Meier-Kolthoff J.P."/>
            <person name="Ohm R.A."/>
            <person name="Otillar R.P."/>
            <person name="Pangilinan J."/>
            <person name="Peng Y."/>
            <person name="Rokas A."/>
            <person name="Rosa C.A."/>
            <person name="Scheuner C."/>
            <person name="Sibirny A.A."/>
            <person name="Slot J.C."/>
            <person name="Stielow J.B."/>
            <person name="Sun H."/>
            <person name="Kurtzman C.P."/>
            <person name="Blackwell M."/>
            <person name="Grigoriev I.V."/>
            <person name="Jeffries T.W."/>
        </authorList>
    </citation>
    <scope>NUCLEOTIDE SEQUENCE [LARGE SCALE GENOMIC DNA]</scope>
    <source>
        <strain evidence="11">NRRL Y-2460</strain>
    </source>
</reference>
<feature type="transmembrane region" description="Helical" evidence="8">
    <location>
        <begin position="284"/>
        <end position="308"/>
    </location>
</feature>
<feature type="transmembrane region" description="Helical" evidence="8">
    <location>
        <begin position="328"/>
        <end position="347"/>
    </location>
</feature>
<feature type="transmembrane region" description="Helical" evidence="8">
    <location>
        <begin position="410"/>
        <end position="431"/>
    </location>
</feature>
<dbReference type="GO" id="GO:0016020">
    <property type="term" value="C:membrane"/>
    <property type="evidence" value="ECO:0007669"/>
    <property type="project" value="UniProtKB-SubCell"/>
</dbReference>
<evidence type="ECO:0000313" key="10">
    <source>
        <dbReference type="EMBL" id="ODV94968.1"/>
    </source>
</evidence>
<evidence type="ECO:0000256" key="3">
    <source>
        <dbReference type="ARBA" id="ARBA00022692"/>
    </source>
</evidence>
<dbReference type="AlphaFoldDB" id="A0A1E4TTG1"/>
<dbReference type="SUPFAM" id="SSF103473">
    <property type="entry name" value="MFS general substrate transporter"/>
    <property type="match status" value="1"/>
</dbReference>
<dbReference type="GO" id="GO:0022857">
    <property type="term" value="F:transmembrane transporter activity"/>
    <property type="evidence" value="ECO:0007669"/>
    <property type="project" value="InterPro"/>
</dbReference>
<feature type="transmembrane region" description="Helical" evidence="8">
    <location>
        <begin position="352"/>
        <end position="372"/>
    </location>
</feature>
<evidence type="ECO:0000256" key="2">
    <source>
        <dbReference type="ARBA" id="ARBA00022448"/>
    </source>
</evidence>
<dbReference type="Proteomes" id="UP000094236">
    <property type="component" value="Unassembled WGS sequence"/>
</dbReference>
<feature type="transmembrane region" description="Helical" evidence="8">
    <location>
        <begin position="181"/>
        <end position="203"/>
    </location>
</feature>
<feature type="transmembrane region" description="Helical" evidence="8">
    <location>
        <begin position="215"/>
        <end position="237"/>
    </location>
</feature>
<feature type="region of interest" description="Disordered" evidence="7">
    <location>
        <begin position="476"/>
        <end position="499"/>
    </location>
</feature>
<keyword evidence="5 8" id="KW-0472">Membrane</keyword>
<dbReference type="EMBL" id="KV454015">
    <property type="protein sequence ID" value="ODV94968.1"/>
    <property type="molecule type" value="Genomic_DNA"/>
</dbReference>
<gene>
    <name evidence="10" type="ORF">PACTADRAFT_3854</name>
</gene>
<evidence type="ECO:0000256" key="5">
    <source>
        <dbReference type="ARBA" id="ARBA00023136"/>
    </source>
</evidence>
<keyword evidence="2" id="KW-0813">Transport</keyword>
<keyword evidence="3 8" id="KW-0812">Transmembrane</keyword>
<dbReference type="InterPro" id="IPR011701">
    <property type="entry name" value="MFS"/>
</dbReference>
<dbReference type="Pfam" id="PF07690">
    <property type="entry name" value="MFS_1"/>
    <property type="match status" value="1"/>
</dbReference>
<dbReference type="PANTHER" id="PTHR43791">
    <property type="entry name" value="PERMEASE-RELATED"/>
    <property type="match status" value="1"/>
</dbReference>
<keyword evidence="4 8" id="KW-1133">Transmembrane helix</keyword>
<accession>A0A1E4TTG1</accession>
<evidence type="ECO:0000256" key="6">
    <source>
        <dbReference type="ARBA" id="ARBA00037968"/>
    </source>
</evidence>
<evidence type="ECO:0000259" key="9">
    <source>
        <dbReference type="PROSITE" id="PS50850"/>
    </source>
</evidence>
<feature type="domain" description="Major facilitator superfamily (MFS) profile" evidence="9">
    <location>
        <begin position="54"/>
        <end position="469"/>
    </location>
</feature>
<dbReference type="OrthoDB" id="3639251at2759"/>
<evidence type="ECO:0000256" key="7">
    <source>
        <dbReference type="SAM" id="MobiDB-lite"/>
    </source>
</evidence>
<comment type="similarity">
    <text evidence="6">Belongs to the major facilitator superfamily. Allantoate permease family.</text>
</comment>
<keyword evidence="11" id="KW-1185">Reference proteome</keyword>
<proteinExistence type="inferred from homology"/>
<evidence type="ECO:0000256" key="8">
    <source>
        <dbReference type="SAM" id="Phobius"/>
    </source>
</evidence>
<evidence type="ECO:0000313" key="11">
    <source>
        <dbReference type="Proteomes" id="UP000094236"/>
    </source>
</evidence>
<dbReference type="InterPro" id="IPR020846">
    <property type="entry name" value="MFS_dom"/>
</dbReference>
<dbReference type="STRING" id="669874.A0A1E4TTG1"/>
<dbReference type="Gene3D" id="1.20.1250.20">
    <property type="entry name" value="MFS general substrate transporter like domains"/>
    <property type="match status" value="2"/>
</dbReference>
<feature type="transmembrane region" description="Helical" evidence="8">
    <location>
        <begin position="443"/>
        <end position="465"/>
    </location>
</feature>
<feature type="transmembrane region" description="Helical" evidence="8">
    <location>
        <begin position="50"/>
        <end position="67"/>
    </location>
</feature>
<sequence length="520" mass="59400">MSITTESDLYSKSIHDRKYIQRRPWLVLYDIINWYPSSLSESEKKMLKKIDRTILPWTMLTFFIKYLDQSNLTNAYVTGMEEDLGFVGNQLNWVTTWFFIGYVIAQVPLLLLLSRPKITRYGLPTLEILWGLLTLLQSQAKSPYHLYVIRFFMGICEAPVFGATHFVLGSWYTKSELFKRAGLWFTGNSLGSLFAGVLQTAAYSNLNGKDGRAGWAWGFIIDAIISLPVGFAGYWIFPGLPDGPRSKLILSESDINTALERKLTAPPVRITPTVIYKGLKRYEWWLCISIYVFMIQMSIPISYMALWLKSVPNGVTFSESAINNYPSGIYAITALSSWIGTSLATIYHPWSIFTVCSIFCSFGYIVMIVWDVSNTLKFVAWYSFGFTGCLSPLLYSWINVKFSQNREFRAFIIGSMMSIGYSTYIWTPLLVFQTGGNAPRWKIGWPFAFGCFIMLWALMMVFYYLTSKKTSEEAEISQDDSSSYQEDLETPELSEDFSQSKKNVAEIKVVKLHSNSISNE</sequence>
<dbReference type="FunFam" id="1.20.1250.20:FF:000065">
    <property type="entry name" value="Putative MFS pantothenate transporter"/>
    <property type="match status" value="1"/>
</dbReference>
<organism evidence="10 11">
    <name type="scientific">Pachysolen tannophilus NRRL Y-2460</name>
    <dbReference type="NCBI Taxonomy" id="669874"/>
    <lineage>
        <taxon>Eukaryota</taxon>
        <taxon>Fungi</taxon>
        <taxon>Dikarya</taxon>
        <taxon>Ascomycota</taxon>
        <taxon>Saccharomycotina</taxon>
        <taxon>Pichiomycetes</taxon>
        <taxon>Pachysolenaceae</taxon>
        <taxon>Pachysolen</taxon>
    </lineage>
</organism>
<dbReference type="PROSITE" id="PS50850">
    <property type="entry name" value="MFS"/>
    <property type="match status" value="1"/>
</dbReference>
<feature type="transmembrane region" description="Helical" evidence="8">
    <location>
        <begin position="94"/>
        <end position="114"/>
    </location>
</feature>
<comment type="subcellular location">
    <subcellularLocation>
        <location evidence="1">Membrane</location>
        <topology evidence="1">Multi-pass membrane protein</topology>
    </subcellularLocation>
</comment>
<feature type="transmembrane region" description="Helical" evidence="8">
    <location>
        <begin position="146"/>
        <end position="169"/>
    </location>
</feature>
<evidence type="ECO:0000256" key="4">
    <source>
        <dbReference type="ARBA" id="ARBA00022989"/>
    </source>
</evidence>
<feature type="transmembrane region" description="Helical" evidence="8">
    <location>
        <begin position="121"/>
        <end position="140"/>
    </location>
</feature>
<evidence type="ECO:0000256" key="1">
    <source>
        <dbReference type="ARBA" id="ARBA00004141"/>
    </source>
</evidence>
<feature type="transmembrane region" description="Helical" evidence="8">
    <location>
        <begin position="378"/>
        <end position="398"/>
    </location>
</feature>
<name>A0A1E4TTG1_PACTA</name>
<feature type="compositionally biased region" description="Acidic residues" evidence="7">
    <location>
        <begin position="486"/>
        <end position="495"/>
    </location>
</feature>